<protein>
    <submittedName>
        <fullName evidence="4">Acyltransferase</fullName>
    </submittedName>
</protein>
<gene>
    <name evidence="4" type="ORF">PHY01_43590</name>
</gene>
<dbReference type="RefSeq" id="WP_281283689.1">
    <property type="nucleotide sequence ID" value="NZ_BJNG01000039.1"/>
</dbReference>
<feature type="domain" description="Acyltransferase 3" evidence="3">
    <location>
        <begin position="22"/>
        <end position="369"/>
    </location>
</feature>
<keyword evidence="2" id="KW-0472">Membrane</keyword>
<feature type="transmembrane region" description="Helical" evidence="2">
    <location>
        <begin position="21"/>
        <end position="42"/>
    </location>
</feature>
<keyword evidence="4" id="KW-0808">Transferase</keyword>
<dbReference type="PANTHER" id="PTHR23028">
    <property type="entry name" value="ACETYLTRANSFERASE"/>
    <property type="match status" value="1"/>
</dbReference>
<dbReference type="Pfam" id="PF01757">
    <property type="entry name" value="Acyl_transf_3"/>
    <property type="match status" value="1"/>
</dbReference>
<reference evidence="4 5" key="1">
    <citation type="submission" date="2019-06" db="EMBL/GenBank/DDBJ databases">
        <title>Whole genome shotgun sequence of Pseudonocardia hydrocarbonoxydans NBRC 14498.</title>
        <authorList>
            <person name="Hosoyama A."/>
            <person name="Uohara A."/>
            <person name="Ohji S."/>
            <person name="Ichikawa N."/>
        </authorList>
    </citation>
    <scope>NUCLEOTIDE SEQUENCE [LARGE SCALE GENOMIC DNA]</scope>
    <source>
        <strain evidence="4 5">NBRC 14498</strain>
    </source>
</reference>
<feature type="region of interest" description="Disordered" evidence="1">
    <location>
        <begin position="402"/>
        <end position="443"/>
    </location>
</feature>
<feature type="transmembrane region" description="Helical" evidence="2">
    <location>
        <begin position="354"/>
        <end position="374"/>
    </location>
</feature>
<feature type="compositionally biased region" description="Low complexity" evidence="1">
    <location>
        <begin position="402"/>
        <end position="432"/>
    </location>
</feature>
<dbReference type="GO" id="GO:0009103">
    <property type="term" value="P:lipopolysaccharide biosynthetic process"/>
    <property type="evidence" value="ECO:0007669"/>
    <property type="project" value="TreeGrafter"/>
</dbReference>
<dbReference type="InterPro" id="IPR002656">
    <property type="entry name" value="Acyl_transf_3_dom"/>
</dbReference>
<evidence type="ECO:0000259" key="3">
    <source>
        <dbReference type="Pfam" id="PF01757"/>
    </source>
</evidence>
<evidence type="ECO:0000313" key="4">
    <source>
        <dbReference type="EMBL" id="GEC22076.1"/>
    </source>
</evidence>
<feature type="transmembrane region" description="Helical" evidence="2">
    <location>
        <begin position="198"/>
        <end position="216"/>
    </location>
</feature>
<proteinExistence type="predicted"/>
<keyword evidence="5" id="KW-1185">Reference proteome</keyword>
<dbReference type="EMBL" id="BJNG01000039">
    <property type="protein sequence ID" value="GEC22076.1"/>
    <property type="molecule type" value="Genomic_DNA"/>
</dbReference>
<evidence type="ECO:0000313" key="5">
    <source>
        <dbReference type="Proteomes" id="UP000320338"/>
    </source>
</evidence>
<sequence>MTIAAPRTTPSGTQADSSGEIRGLTGLRIVAAVWVVAFHFHFTAMTGVTEVVGVLGPLITSGALGVDLFFVLSGFVIAHTYLATLGPALHAGPTARFVWARFCRMWPVYALVFHLFGLWLLARLLLGSDSDIAFQGVQPVMSVEQWVQQLLMVQMWDDEFLDGASWVGPTWSISAEWLAYLLFPVAALVFHRLRHLPLPVLGAGAVALMLPIASAYATTGNPYYEWSWVVRILCGFGAGVLVHLVVARLRRTEAVRRAASTTAWVLPLLMAAGLYGGQFVAPGFGGVVIVGFPVLVGALALADRGPATVLARPALVQGGKVSYSLYLVHIPMFEILWLAQAYVPALRGGVVGHLVALLVIGATYPVAAAAFRFVEEPARRRLRRLGAPRPVVAAPLAVDHGDADLPAPARPAGAARDRAPAAAAHGPRTALPTPRHAASPTRRPTLAAELLAVQRRRPTHRADTWGAFERAGLVRATILHAGSE</sequence>
<feature type="transmembrane region" description="Helical" evidence="2">
    <location>
        <begin position="171"/>
        <end position="191"/>
    </location>
</feature>
<dbReference type="GO" id="GO:0016747">
    <property type="term" value="F:acyltransferase activity, transferring groups other than amino-acyl groups"/>
    <property type="evidence" value="ECO:0007669"/>
    <property type="project" value="InterPro"/>
</dbReference>
<keyword evidence="4" id="KW-0012">Acyltransferase</keyword>
<feature type="transmembrane region" description="Helical" evidence="2">
    <location>
        <begin position="228"/>
        <end position="246"/>
    </location>
</feature>
<feature type="transmembrane region" description="Helical" evidence="2">
    <location>
        <begin position="258"/>
        <end position="277"/>
    </location>
</feature>
<organism evidence="4 5">
    <name type="scientific">Pseudonocardia hydrocarbonoxydans</name>
    <dbReference type="NCBI Taxonomy" id="76726"/>
    <lineage>
        <taxon>Bacteria</taxon>
        <taxon>Bacillati</taxon>
        <taxon>Actinomycetota</taxon>
        <taxon>Actinomycetes</taxon>
        <taxon>Pseudonocardiales</taxon>
        <taxon>Pseudonocardiaceae</taxon>
        <taxon>Pseudonocardia</taxon>
    </lineage>
</organism>
<keyword evidence="2" id="KW-1133">Transmembrane helix</keyword>
<keyword evidence="2" id="KW-0812">Transmembrane</keyword>
<dbReference type="AlphaFoldDB" id="A0A4Y3WXB8"/>
<name>A0A4Y3WXB8_9PSEU</name>
<feature type="transmembrane region" description="Helical" evidence="2">
    <location>
        <begin position="323"/>
        <end position="342"/>
    </location>
</feature>
<dbReference type="Proteomes" id="UP000320338">
    <property type="component" value="Unassembled WGS sequence"/>
</dbReference>
<evidence type="ECO:0000256" key="2">
    <source>
        <dbReference type="SAM" id="Phobius"/>
    </source>
</evidence>
<feature type="transmembrane region" description="Helical" evidence="2">
    <location>
        <begin position="106"/>
        <end position="126"/>
    </location>
</feature>
<feature type="transmembrane region" description="Helical" evidence="2">
    <location>
        <begin position="62"/>
        <end position="85"/>
    </location>
</feature>
<dbReference type="InterPro" id="IPR050879">
    <property type="entry name" value="Acyltransferase_3"/>
</dbReference>
<evidence type="ECO:0000256" key="1">
    <source>
        <dbReference type="SAM" id="MobiDB-lite"/>
    </source>
</evidence>
<accession>A0A4Y3WXB8</accession>
<dbReference type="GO" id="GO:0016020">
    <property type="term" value="C:membrane"/>
    <property type="evidence" value="ECO:0007669"/>
    <property type="project" value="TreeGrafter"/>
</dbReference>
<feature type="transmembrane region" description="Helical" evidence="2">
    <location>
        <begin position="283"/>
        <end position="302"/>
    </location>
</feature>
<comment type="caution">
    <text evidence="4">The sequence shown here is derived from an EMBL/GenBank/DDBJ whole genome shotgun (WGS) entry which is preliminary data.</text>
</comment>
<dbReference type="PANTHER" id="PTHR23028:SF53">
    <property type="entry name" value="ACYL_TRANSF_3 DOMAIN-CONTAINING PROTEIN"/>
    <property type="match status" value="1"/>
</dbReference>